<proteinExistence type="predicted"/>
<protein>
    <submittedName>
        <fullName evidence="1">Uncharacterized protein</fullName>
    </submittedName>
</protein>
<sequence>MTTTLMIVLSLSSGQLVPRCHILFPVFFHTPLGRL</sequence>
<organism evidence="1">
    <name type="scientific">Arundo donax</name>
    <name type="common">Giant reed</name>
    <name type="synonym">Donax arundinaceus</name>
    <dbReference type="NCBI Taxonomy" id="35708"/>
    <lineage>
        <taxon>Eukaryota</taxon>
        <taxon>Viridiplantae</taxon>
        <taxon>Streptophyta</taxon>
        <taxon>Embryophyta</taxon>
        <taxon>Tracheophyta</taxon>
        <taxon>Spermatophyta</taxon>
        <taxon>Magnoliopsida</taxon>
        <taxon>Liliopsida</taxon>
        <taxon>Poales</taxon>
        <taxon>Poaceae</taxon>
        <taxon>PACMAD clade</taxon>
        <taxon>Arundinoideae</taxon>
        <taxon>Arundineae</taxon>
        <taxon>Arundo</taxon>
    </lineage>
</organism>
<reference evidence="1" key="2">
    <citation type="journal article" date="2015" name="Data Brief">
        <title>Shoot transcriptome of the giant reed, Arundo donax.</title>
        <authorList>
            <person name="Barrero R.A."/>
            <person name="Guerrero F.D."/>
            <person name="Moolhuijzen P."/>
            <person name="Goolsby J.A."/>
            <person name="Tidwell J."/>
            <person name="Bellgard S.E."/>
            <person name="Bellgard M.I."/>
        </authorList>
    </citation>
    <scope>NUCLEOTIDE SEQUENCE</scope>
    <source>
        <tissue evidence="1">Shoot tissue taken approximately 20 cm above the soil surface</tissue>
    </source>
</reference>
<name>A0A0A9BN85_ARUDO</name>
<dbReference type="AlphaFoldDB" id="A0A0A9BN85"/>
<accession>A0A0A9BN85</accession>
<reference evidence="1" key="1">
    <citation type="submission" date="2014-09" db="EMBL/GenBank/DDBJ databases">
        <authorList>
            <person name="Magalhaes I.L.F."/>
            <person name="Oliveira U."/>
            <person name="Santos F.R."/>
            <person name="Vidigal T.H.D.A."/>
            <person name="Brescovit A.D."/>
            <person name="Santos A.J."/>
        </authorList>
    </citation>
    <scope>NUCLEOTIDE SEQUENCE</scope>
    <source>
        <tissue evidence="1">Shoot tissue taken approximately 20 cm above the soil surface</tissue>
    </source>
</reference>
<dbReference type="EMBL" id="GBRH01234302">
    <property type="protein sequence ID" value="JAD63593.1"/>
    <property type="molecule type" value="Transcribed_RNA"/>
</dbReference>
<evidence type="ECO:0000313" key="1">
    <source>
        <dbReference type="EMBL" id="JAD63593.1"/>
    </source>
</evidence>